<dbReference type="AlphaFoldDB" id="A0AAV6J8Y5"/>
<organism evidence="1 2">
    <name type="scientific">Rhododendron griersonianum</name>
    <dbReference type="NCBI Taxonomy" id="479676"/>
    <lineage>
        <taxon>Eukaryota</taxon>
        <taxon>Viridiplantae</taxon>
        <taxon>Streptophyta</taxon>
        <taxon>Embryophyta</taxon>
        <taxon>Tracheophyta</taxon>
        <taxon>Spermatophyta</taxon>
        <taxon>Magnoliopsida</taxon>
        <taxon>eudicotyledons</taxon>
        <taxon>Gunneridae</taxon>
        <taxon>Pentapetalae</taxon>
        <taxon>asterids</taxon>
        <taxon>Ericales</taxon>
        <taxon>Ericaceae</taxon>
        <taxon>Ericoideae</taxon>
        <taxon>Rhodoreae</taxon>
        <taxon>Rhododendron</taxon>
    </lineage>
</organism>
<protein>
    <submittedName>
        <fullName evidence="1">Uncharacterized protein</fullName>
    </submittedName>
</protein>
<reference evidence="1" key="1">
    <citation type="submission" date="2020-08" db="EMBL/GenBank/DDBJ databases">
        <title>Plant Genome Project.</title>
        <authorList>
            <person name="Zhang R.-G."/>
        </authorList>
    </citation>
    <scope>NUCLEOTIDE SEQUENCE</scope>
    <source>
        <strain evidence="1">WSP0</strain>
        <tissue evidence="1">Leaf</tissue>
    </source>
</reference>
<evidence type="ECO:0000313" key="2">
    <source>
        <dbReference type="Proteomes" id="UP000823749"/>
    </source>
</evidence>
<proteinExistence type="predicted"/>
<gene>
    <name evidence="1" type="ORF">RHGRI_023987</name>
</gene>
<accession>A0AAV6J8Y5</accession>
<keyword evidence="2" id="KW-1185">Reference proteome</keyword>
<evidence type="ECO:0000313" key="1">
    <source>
        <dbReference type="EMBL" id="KAG5536398.1"/>
    </source>
</evidence>
<name>A0AAV6J8Y5_9ERIC</name>
<sequence length="153" mass="16480">MSIPNVSRAHLSGSDGTSVLVEQVQSDSDNELLEVLEKVVSSGKEAQKVQVATPMEDGQFQQFTCSDSAANNRVEELLCSSSYLFVVADTCVWELQKLTSLSQYKSAMCKVQCPTIQNSSVYVVVSISSSLAGRVSSAAAFLVLHISSMLLHI</sequence>
<dbReference type="EMBL" id="JACTNZ010000008">
    <property type="protein sequence ID" value="KAG5536398.1"/>
    <property type="molecule type" value="Genomic_DNA"/>
</dbReference>
<dbReference type="Proteomes" id="UP000823749">
    <property type="component" value="Chromosome 8"/>
</dbReference>
<comment type="caution">
    <text evidence="1">The sequence shown here is derived from an EMBL/GenBank/DDBJ whole genome shotgun (WGS) entry which is preliminary data.</text>
</comment>